<sequence length="190" mass="20987">MVSFIQVFFGFLIAVNADEGFNTGCVTKCSVTFDHNLSCFNKTRDFFEKDLFDTMQNYVRSWVLSGLSKDKDAKTISQSTINGMKKDKVFNQKDSDEMYGPGDAQSIADALAELIKKQEGANVNGNLSCPLGCEESMTPWLPIFVASAALNLVFFILAAGAMLLATKREERQAAKIFQEALITSHGIKKE</sequence>
<feature type="transmembrane region" description="Helical" evidence="1">
    <location>
        <begin position="140"/>
        <end position="165"/>
    </location>
</feature>
<feature type="non-terminal residue" evidence="3">
    <location>
        <position position="1"/>
    </location>
</feature>
<feature type="chain" id="PRO_5041364538" evidence="2">
    <location>
        <begin position="18"/>
        <end position="190"/>
    </location>
</feature>
<dbReference type="Proteomes" id="UP001177023">
    <property type="component" value="Unassembled WGS sequence"/>
</dbReference>
<accession>A0AA36G7S9</accession>
<evidence type="ECO:0000313" key="4">
    <source>
        <dbReference type="Proteomes" id="UP001177023"/>
    </source>
</evidence>
<keyword evidence="2" id="KW-0732">Signal</keyword>
<evidence type="ECO:0000256" key="1">
    <source>
        <dbReference type="SAM" id="Phobius"/>
    </source>
</evidence>
<keyword evidence="4" id="KW-1185">Reference proteome</keyword>
<name>A0AA36G7S9_9BILA</name>
<feature type="signal peptide" evidence="2">
    <location>
        <begin position="1"/>
        <end position="17"/>
    </location>
</feature>
<keyword evidence="1" id="KW-0472">Membrane</keyword>
<organism evidence="3 4">
    <name type="scientific">Mesorhabditis spiculigera</name>
    <dbReference type="NCBI Taxonomy" id="96644"/>
    <lineage>
        <taxon>Eukaryota</taxon>
        <taxon>Metazoa</taxon>
        <taxon>Ecdysozoa</taxon>
        <taxon>Nematoda</taxon>
        <taxon>Chromadorea</taxon>
        <taxon>Rhabditida</taxon>
        <taxon>Rhabditina</taxon>
        <taxon>Rhabditomorpha</taxon>
        <taxon>Rhabditoidea</taxon>
        <taxon>Rhabditidae</taxon>
        <taxon>Mesorhabditinae</taxon>
        <taxon>Mesorhabditis</taxon>
    </lineage>
</organism>
<reference evidence="3" key="1">
    <citation type="submission" date="2023-06" db="EMBL/GenBank/DDBJ databases">
        <authorList>
            <person name="Delattre M."/>
        </authorList>
    </citation>
    <scope>NUCLEOTIDE SEQUENCE</scope>
    <source>
        <strain evidence="3">AF72</strain>
    </source>
</reference>
<protein>
    <submittedName>
        <fullName evidence="3">Uncharacterized protein</fullName>
    </submittedName>
</protein>
<proteinExistence type="predicted"/>
<gene>
    <name evidence="3" type="ORF">MSPICULIGERA_LOCUS21113</name>
</gene>
<evidence type="ECO:0000256" key="2">
    <source>
        <dbReference type="SAM" id="SignalP"/>
    </source>
</evidence>
<keyword evidence="1" id="KW-1133">Transmembrane helix</keyword>
<comment type="caution">
    <text evidence="3">The sequence shown here is derived from an EMBL/GenBank/DDBJ whole genome shotgun (WGS) entry which is preliminary data.</text>
</comment>
<evidence type="ECO:0000313" key="3">
    <source>
        <dbReference type="EMBL" id="CAJ0582993.1"/>
    </source>
</evidence>
<keyword evidence="1" id="KW-0812">Transmembrane</keyword>
<dbReference type="EMBL" id="CATQJA010002665">
    <property type="protein sequence ID" value="CAJ0582993.1"/>
    <property type="molecule type" value="Genomic_DNA"/>
</dbReference>
<dbReference type="AlphaFoldDB" id="A0AA36G7S9"/>